<dbReference type="RefSeq" id="WP_394845465.1">
    <property type="nucleotide sequence ID" value="NZ_CP089982.1"/>
</dbReference>
<gene>
    <name evidence="1" type="ORF">LZC95_51595</name>
</gene>
<name>A0ABZ2KBC5_9BACT</name>
<evidence type="ECO:0000313" key="1">
    <source>
        <dbReference type="EMBL" id="WXA94855.1"/>
    </source>
</evidence>
<dbReference type="Proteomes" id="UP001379533">
    <property type="component" value="Chromosome"/>
</dbReference>
<protein>
    <recommendedName>
        <fullName evidence="3">Outer membrane protein beta-barrel domain-containing protein</fullName>
    </recommendedName>
</protein>
<sequence length="335" mass="35164">MKASRLRRFVVVGFAVGTAVWTIHAKADAPRSVRFEVERQHGAEDCPDAGELQKAIVAQLGYDPFRKDAAERIAVVFARTRSGFKSSIVRTGEGAPLRRELTSRSDQCTELANSTRLALAIAIDPQAYLRPPPPAPAPAPVEPAAPLPPLPPPLESDRGVPVRVEPAAMAPTSAPARWWLGIGALSALGAAPTATGGLVVHASVRKGTFSLGTEGRFDWPIARDYGVGRLESNFIVASLLPCAHFGVGAACLVGSAGALRAKSTGFEGSTSRTGFLALVGARAALTWALGEKTALVVFGDLQLAPTRNVLTIDDQPAWTTPLVTGSLGLQFRVAP</sequence>
<organism evidence="1 2">
    <name type="scientific">Pendulispora brunnea</name>
    <dbReference type="NCBI Taxonomy" id="2905690"/>
    <lineage>
        <taxon>Bacteria</taxon>
        <taxon>Pseudomonadati</taxon>
        <taxon>Myxococcota</taxon>
        <taxon>Myxococcia</taxon>
        <taxon>Myxococcales</taxon>
        <taxon>Sorangiineae</taxon>
        <taxon>Pendulisporaceae</taxon>
        <taxon>Pendulispora</taxon>
    </lineage>
</organism>
<proteinExistence type="predicted"/>
<accession>A0ABZ2KBC5</accession>
<keyword evidence="2" id="KW-1185">Reference proteome</keyword>
<evidence type="ECO:0000313" key="2">
    <source>
        <dbReference type="Proteomes" id="UP001379533"/>
    </source>
</evidence>
<evidence type="ECO:0008006" key="3">
    <source>
        <dbReference type="Google" id="ProtNLM"/>
    </source>
</evidence>
<reference evidence="1 2" key="1">
    <citation type="submission" date="2021-12" db="EMBL/GenBank/DDBJ databases">
        <title>Discovery of the Pendulisporaceae a myxobacterial family with distinct sporulation behavior and unique specialized metabolism.</title>
        <authorList>
            <person name="Garcia R."/>
            <person name="Popoff A."/>
            <person name="Bader C.D."/>
            <person name="Loehr J."/>
            <person name="Walesch S."/>
            <person name="Walt C."/>
            <person name="Boldt J."/>
            <person name="Bunk B."/>
            <person name="Haeckl F.J.F.P.J."/>
            <person name="Gunesch A.P."/>
            <person name="Birkelbach J."/>
            <person name="Nuebel U."/>
            <person name="Pietschmann T."/>
            <person name="Bach T."/>
            <person name="Mueller R."/>
        </authorList>
    </citation>
    <scope>NUCLEOTIDE SEQUENCE [LARGE SCALE GENOMIC DNA]</scope>
    <source>
        <strain evidence="1 2">MSr12523</strain>
    </source>
</reference>
<dbReference type="EMBL" id="CP089982">
    <property type="protein sequence ID" value="WXA94855.1"/>
    <property type="molecule type" value="Genomic_DNA"/>
</dbReference>